<evidence type="ECO:0000259" key="3">
    <source>
        <dbReference type="Pfam" id="PF07992"/>
    </source>
</evidence>
<dbReference type="STRING" id="429728.SAMN05216456_2246"/>
<feature type="region of interest" description="Disordered" evidence="2">
    <location>
        <begin position="459"/>
        <end position="482"/>
    </location>
</feature>
<reference evidence="4 5" key="1">
    <citation type="submission" date="2016-10" db="EMBL/GenBank/DDBJ databases">
        <authorList>
            <person name="de Groot N.N."/>
        </authorList>
    </citation>
    <scope>NUCLEOTIDE SEQUENCE [LARGE SCALE GENOMIC DNA]</scope>
    <source>
        <strain evidence="4 5">IPL20</strain>
    </source>
</reference>
<dbReference type="RefSeq" id="WP_092424557.1">
    <property type="nucleotide sequence ID" value="NZ_FPCK01000002.1"/>
</dbReference>
<dbReference type="InterPro" id="IPR036188">
    <property type="entry name" value="FAD/NAD-bd_sf"/>
</dbReference>
<gene>
    <name evidence="4" type="ORF">SAMN05216456_2246</name>
</gene>
<dbReference type="InterPro" id="IPR023753">
    <property type="entry name" value="FAD/NAD-binding_dom"/>
</dbReference>
<organism evidence="4 5">
    <name type="scientific">Devosia crocina</name>
    <dbReference type="NCBI Taxonomy" id="429728"/>
    <lineage>
        <taxon>Bacteria</taxon>
        <taxon>Pseudomonadati</taxon>
        <taxon>Pseudomonadota</taxon>
        <taxon>Alphaproteobacteria</taxon>
        <taxon>Hyphomicrobiales</taxon>
        <taxon>Devosiaceae</taxon>
        <taxon>Devosia</taxon>
    </lineage>
</organism>
<dbReference type="PRINTS" id="PR00469">
    <property type="entry name" value="PNDRDTASEII"/>
</dbReference>
<dbReference type="EMBL" id="FPCK01000002">
    <property type="protein sequence ID" value="SFV35823.1"/>
    <property type="molecule type" value="Genomic_DNA"/>
</dbReference>
<evidence type="ECO:0000256" key="2">
    <source>
        <dbReference type="SAM" id="MobiDB-lite"/>
    </source>
</evidence>
<evidence type="ECO:0000313" key="5">
    <source>
        <dbReference type="Proteomes" id="UP000199074"/>
    </source>
</evidence>
<dbReference type="PANTHER" id="PTHR42949">
    <property type="entry name" value="ANAEROBIC GLYCEROL-3-PHOSPHATE DEHYDROGENASE SUBUNIT B"/>
    <property type="match status" value="1"/>
</dbReference>
<name>A0A1I7NMC0_9HYPH</name>
<dbReference type="AlphaFoldDB" id="A0A1I7NMC0"/>
<keyword evidence="1" id="KW-0560">Oxidoreductase</keyword>
<dbReference type="Pfam" id="PF13510">
    <property type="entry name" value="Fer2_4"/>
    <property type="match status" value="1"/>
</dbReference>
<protein>
    <submittedName>
        <fullName evidence="4">Sarcosine oxidase subunit alpha</fullName>
    </submittedName>
</protein>
<dbReference type="PANTHER" id="PTHR42949:SF3">
    <property type="entry name" value="ANAEROBIC GLYCEROL-3-PHOSPHATE DEHYDROGENASE SUBUNIT B"/>
    <property type="match status" value="1"/>
</dbReference>
<dbReference type="SUPFAM" id="SSF51905">
    <property type="entry name" value="FAD/NAD(P)-binding domain"/>
    <property type="match status" value="1"/>
</dbReference>
<evidence type="ECO:0000313" key="4">
    <source>
        <dbReference type="EMBL" id="SFV35823.1"/>
    </source>
</evidence>
<evidence type="ECO:0000256" key="1">
    <source>
        <dbReference type="ARBA" id="ARBA00023002"/>
    </source>
</evidence>
<feature type="domain" description="FAD/NAD(P)-binding" evidence="3">
    <location>
        <begin position="146"/>
        <end position="278"/>
    </location>
</feature>
<keyword evidence="5" id="KW-1185">Reference proteome</keyword>
<accession>A0A1I7NMC0</accession>
<dbReference type="Gene3D" id="3.50.50.60">
    <property type="entry name" value="FAD/NAD(P)-binding domain"/>
    <property type="match status" value="1"/>
</dbReference>
<dbReference type="Proteomes" id="UP000199074">
    <property type="component" value="Unassembled WGS sequence"/>
</dbReference>
<dbReference type="PRINTS" id="PR00368">
    <property type="entry name" value="FADPNR"/>
</dbReference>
<dbReference type="GO" id="GO:0016491">
    <property type="term" value="F:oxidoreductase activity"/>
    <property type="evidence" value="ECO:0007669"/>
    <property type="project" value="UniProtKB-KW"/>
</dbReference>
<dbReference type="Pfam" id="PF07992">
    <property type="entry name" value="Pyr_redox_2"/>
    <property type="match status" value="1"/>
</dbReference>
<dbReference type="InterPro" id="IPR051691">
    <property type="entry name" value="Metab_Enz_Cyan_OpOx_G3PDH"/>
</dbReference>
<proteinExistence type="predicted"/>
<dbReference type="InterPro" id="IPR042204">
    <property type="entry name" value="2Fe-2S-bd_N"/>
</dbReference>
<dbReference type="OrthoDB" id="5287468at2"/>
<sequence>MKAQNHRLPQASPRGLSGSAIDRSRPIRFTLNGRVFHGFAGDTVLSALLASGVDTLGTLDGHPMGLRAAAAPSIAAARVPGSALPMERTFAQDEAEYVTWGNKPLPGMFSRLFHAGRSLGLNLTRDGSALDQPWRSQAGIVSQASDLLVIGGGVAGMSAALAGARTGLTVTLVEASLRLGGSSGLFGTQDGESTPEDHVAQLTAEIAASDAITILTATEVFALTQGLARAHRVQTEDSEARAEVVDLPARQIVIATGSLERLPLFAGNRLPGVCGALEAYELASRFGIWPGASWLLATASNPAYRLPILMHETRIKLDRILEGRDHANSRFIEFCKAYGIRQFPGTLPHSATPSRRGEIEVHPSHGEPVTVDRLIVCGGWQPDLTLWHMAGGLSRWSRERQRLEPTGSFPSIALAGSAAGFLTRRGCQASGIDAVERLLGRNGSGVDDPVIDAVHETPDGWIVSPETDPRGTPGYLDSNRTLLRRPAPVNPGWAARIFERGPTRPQILSQNPQPVNIGSICAGVVLGLIPEEAAGIAAQERVALVPLAGEEPSPSGTSTSVVNPVPAYLQGRFGPDERMVAITHESGRTLGPGCLIFAGEDDLDPLHAVGVILRTIQGETAALVSAHTPARVIVRDSGQNVPAETVPLSPKS</sequence>
<dbReference type="Gene3D" id="3.10.20.440">
    <property type="entry name" value="2Fe-2S iron-sulphur cluster binding domain, sarcosine oxidase, alpha subunit, N-terminal domain"/>
    <property type="match status" value="1"/>
</dbReference>